<accession>A0A2R4TD47</accession>
<feature type="compositionally biased region" description="Low complexity" evidence="1">
    <location>
        <begin position="1"/>
        <end position="16"/>
    </location>
</feature>
<feature type="region of interest" description="Disordered" evidence="1">
    <location>
        <begin position="1"/>
        <end position="25"/>
    </location>
</feature>
<sequence length="89" mass="8821">MIGEASSTATAFSAATGPHVAARRPRVQVSRAEQVAVVERLLATVGGGHLGLVDVLARDVIAVSDGGSIVAAAGRPIEGADRVGPLLGP</sequence>
<evidence type="ECO:0000313" key="2">
    <source>
        <dbReference type="EMBL" id="AVZ77052.1"/>
    </source>
</evidence>
<evidence type="ECO:0000256" key="1">
    <source>
        <dbReference type="SAM" id="MobiDB-lite"/>
    </source>
</evidence>
<dbReference type="RefSeq" id="WP_108154343.1">
    <property type="nucleotide sequence ID" value="NZ_CP026304.1"/>
</dbReference>
<organism evidence="2 3">
    <name type="scientific">Streptomyces lunaelactis</name>
    <dbReference type="NCBI Taxonomy" id="1535768"/>
    <lineage>
        <taxon>Bacteria</taxon>
        <taxon>Bacillati</taxon>
        <taxon>Actinomycetota</taxon>
        <taxon>Actinomycetes</taxon>
        <taxon>Kitasatosporales</taxon>
        <taxon>Streptomycetaceae</taxon>
        <taxon>Streptomyces</taxon>
    </lineage>
</organism>
<dbReference type="Proteomes" id="UP000244201">
    <property type="component" value="Chromosome"/>
</dbReference>
<proteinExistence type="predicted"/>
<dbReference type="AlphaFoldDB" id="A0A2R4TD47"/>
<gene>
    <name evidence="2" type="ORF">SLUN_37670</name>
</gene>
<dbReference type="EMBL" id="CP026304">
    <property type="protein sequence ID" value="AVZ77052.1"/>
    <property type="molecule type" value="Genomic_DNA"/>
</dbReference>
<keyword evidence="3" id="KW-1185">Reference proteome</keyword>
<evidence type="ECO:0000313" key="3">
    <source>
        <dbReference type="Proteomes" id="UP000244201"/>
    </source>
</evidence>
<dbReference type="KEGG" id="slk:SLUN_37670"/>
<name>A0A2R4TD47_9ACTN</name>
<dbReference type="GeneID" id="55660971"/>
<protein>
    <submittedName>
        <fullName evidence="2">Uncharacterized protein</fullName>
    </submittedName>
</protein>
<reference evidence="2 3" key="1">
    <citation type="submission" date="2018-01" db="EMBL/GenBank/DDBJ databases">
        <title>Complete genome sequence of Streptomyces lunaelactis MM109T, a Ferroverdin A producer isolated from cave moonmilk deposits.</title>
        <authorList>
            <person name="Naome A."/>
            <person name="Martinet L."/>
            <person name="Maciejewska M."/>
            <person name="Anderssen S."/>
            <person name="Adam D."/>
            <person name="Tenconi E."/>
            <person name="Deflandre B."/>
            <person name="Arguelles-Arias A."/>
            <person name="Calusinska M."/>
            <person name="Copieters W."/>
            <person name="Karim L."/>
            <person name="Hanikenne M."/>
            <person name="Baurain D."/>
            <person name="van Wezel G."/>
            <person name="Smargiasso N."/>
            <person name="de Pauw E."/>
            <person name="Delfosse P."/>
            <person name="Rigali S."/>
        </authorList>
    </citation>
    <scope>NUCLEOTIDE SEQUENCE [LARGE SCALE GENOMIC DNA]</scope>
    <source>
        <strain evidence="2 3">MM109</strain>
    </source>
</reference>